<gene>
    <name evidence="6" type="ORF">SAMN05443575_0808</name>
</gene>
<keyword evidence="2" id="KW-0813">Transport</keyword>
<dbReference type="AlphaFoldDB" id="A0A1M5E7K8"/>
<dbReference type="InterPro" id="IPR003593">
    <property type="entry name" value="AAA+_ATPase"/>
</dbReference>
<feature type="domain" description="ABC transporter" evidence="5">
    <location>
        <begin position="15"/>
        <end position="240"/>
    </location>
</feature>
<dbReference type="SMART" id="SM00382">
    <property type="entry name" value="AAA"/>
    <property type="match status" value="1"/>
</dbReference>
<dbReference type="PANTHER" id="PTHR43335">
    <property type="entry name" value="ABC TRANSPORTER, ATP-BINDING PROTEIN"/>
    <property type="match status" value="1"/>
</dbReference>
<evidence type="ECO:0000313" key="7">
    <source>
        <dbReference type="Proteomes" id="UP000186132"/>
    </source>
</evidence>
<keyword evidence="3" id="KW-0547">Nucleotide-binding</keyword>
<dbReference type="PANTHER" id="PTHR43335:SF4">
    <property type="entry name" value="ABC TRANSPORTER, ATP-BINDING PROTEIN"/>
    <property type="match status" value="1"/>
</dbReference>
<dbReference type="InterPro" id="IPR017871">
    <property type="entry name" value="ABC_transporter-like_CS"/>
</dbReference>
<keyword evidence="4 6" id="KW-0067">ATP-binding</keyword>
<dbReference type="EMBL" id="FQVU01000001">
    <property type="protein sequence ID" value="SHF75041.1"/>
    <property type="molecule type" value="Genomic_DNA"/>
</dbReference>
<proteinExistence type="inferred from homology"/>
<organism evidence="6 7">
    <name type="scientific">Jatrophihabitans endophyticus</name>
    <dbReference type="NCBI Taxonomy" id="1206085"/>
    <lineage>
        <taxon>Bacteria</taxon>
        <taxon>Bacillati</taxon>
        <taxon>Actinomycetota</taxon>
        <taxon>Actinomycetes</taxon>
        <taxon>Jatrophihabitantales</taxon>
        <taxon>Jatrophihabitantaceae</taxon>
        <taxon>Jatrophihabitans</taxon>
    </lineage>
</organism>
<evidence type="ECO:0000256" key="4">
    <source>
        <dbReference type="ARBA" id="ARBA00022840"/>
    </source>
</evidence>
<dbReference type="SUPFAM" id="SSF52540">
    <property type="entry name" value="P-loop containing nucleoside triphosphate hydrolases"/>
    <property type="match status" value="1"/>
</dbReference>
<accession>A0A1M5E7K8</accession>
<comment type="similarity">
    <text evidence="1">Belongs to the ABC transporter superfamily.</text>
</comment>
<evidence type="ECO:0000256" key="3">
    <source>
        <dbReference type="ARBA" id="ARBA00022741"/>
    </source>
</evidence>
<dbReference type="PROSITE" id="PS00211">
    <property type="entry name" value="ABC_TRANSPORTER_1"/>
    <property type="match status" value="1"/>
</dbReference>
<protein>
    <submittedName>
        <fullName evidence="6">ABC-2 type transport system ATP-binding protein</fullName>
    </submittedName>
</protein>
<evidence type="ECO:0000256" key="2">
    <source>
        <dbReference type="ARBA" id="ARBA00022448"/>
    </source>
</evidence>
<dbReference type="InterPro" id="IPR003439">
    <property type="entry name" value="ABC_transporter-like_ATP-bd"/>
</dbReference>
<evidence type="ECO:0000259" key="5">
    <source>
        <dbReference type="PROSITE" id="PS50893"/>
    </source>
</evidence>
<sequence>MTAPPISRDPAAGRIVVEGLTKQFRSVRAVDQLSFTVEPGSVTGFLGPNGAGKTTTLRMVLGLVSPSAGSATIGGQPYRQLAAPSHAVGAALEASSFHPARSARNHLRVLCIAAGLPVGRADELLGLVGLTDAARRKVRGYSLGMRQRLGLAQALLGDPAVLILDEPANGLDPEGIRWLRGLLRHLADEGRTVLVSSHQLNEVQEIADRVVILSRGRLVRQGTIAELTAGTDRVVVRSPDPARLHEAVARAGGDVTPLDATGMQVRGLDAAQIGHVAFTEGIELHELSARRTDLEDLFFELTAGGPR</sequence>
<dbReference type="CDD" id="cd03268">
    <property type="entry name" value="ABC_BcrA_bacitracin_resist"/>
    <property type="match status" value="1"/>
</dbReference>
<dbReference type="Proteomes" id="UP000186132">
    <property type="component" value="Unassembled WGS sequence"/>
</dbReference>
<dbReference type="STRING" id="1206085.SAMN05443575_0808"/>
<evidence type="ECO:0000256" key="1">
    <source>
        <dbReference type="ARBA" id="ARBA00005417"/>
    </source>
</evidence>
<evidence type="ECO:0000313" key="6">
    <source>
        <dbReference type="EMBL" id="SHF75041.1"/>
    </source>
</evidence>
<dbReference type="PROSITE" id="PS50893">
    <property type="entry name" value="ABC_TRANSPORTER_2"/>
    <property type="match status" value="1"/>
</dbReference>
<dbReference type="OrthoDB" id="9804819at2"/>
<dbReference type="InterPro" id="IPR027417">
    <property type="entry name" value="P-loop_NTPase"/>
</dbReference>
<dbReference type="GO" id="GO:0016887">
    <property type="term" value="F:ATP hydrolysis activity"/>
    <property type="evidence" value="ECO:0007669"/>
    <property type="project" value="InterPro"/>
</dbReference>
<dbReference type="Pfam" id="PF00005">
    <property type="entry name" value="ABC_tran"/>
    <property type="match status" value="1"/>
</dbReference>
<dbReference type="RefSeq" id="WP_073387002.1">
    <property type="nucleotide sequence ID" value="NZ_FQVU01000001.1"/>
</dbReference>
<dbReference type="GO" id="GO:0005524">
    <property type="term" value="F:ATP binding"/>
    <property type="evidence" value="ECO:0007669"/>
    <property type="project" value="UniProtKB-KW"/>
</dbReference>
<keyword evidence="7" id="KW-1185">Reference proteome</keyword>
<name>A0A1M5E7K8_9ACTN</name>
<dbReference type="Gene3D" id="3.40.50.300">
    <property type="entry name" value="P-loop containing nucleotide triphosphate hydrolases"/>
    <property type="match status" value="1"/>
</dbReference>
<reference evidence="6 7" key="1">
    <citation type="submission" date="2016-11" db="EMBL/GenBank/DDBJ databases">
        <authorList>
            <person name="Jaros S."/>
            <person name="Januszkiewicz K."/>
            <person name="Wedrychowicz H."/>
        </authorList>
    </citation>
    <scope>NUCLEOTIDE SEQUENCE [LARGE SCALE GENOMIC DNA]</scope>
    <source>
        <strain evidence="6 7">DSM 45627</strain>
    </source>
</reference>